<sequence>MIINGCLIWLMKNQKDIIFMKNKVEDAAILVYNVMFLKKIEK</sequence>
<dbReference type="AlphaFoldDB" id="A0A543FZS0"/>
<gene>
    <name evidence="1" type="ORF">BC670_0118</name>
</gene>
<proteinExistence type="predicted"/>
<reference evidence="1 2" key="1">
    <citation type="submission" date="2019-06" db="EMBL/GenBank/DDBJ databases">
        <title>Genomic Encyclopedia of Archaeal and Bacterial Type Strains, Phase II (KMG-II): from individual species to whole genera.</title>
        <authorList>
            <person name="Goeker M."/>
        </authorList>
    </citation>
    <scope>NUCLEOTIDE SEQUENCE [LARGE SCALE GENOMIC DNA]</scope>
    <source>
        <strain evidence="1 2">DSM 24789</strain>
    </source>
</reference>
<dbReference type="EMBL" id="VFPJ01000001">
    <property type="protein sequence ID" value="TQM39332.1"/>
    <property type="molecule type" value="Genomic_DNA"/>
</dbReference>
<comment type="caution">
    <text evidence="1">The sequence shown here is derived from an EMBL/GenBank/DDBJ whole genome shotgun (WGS) entry which is preliminary data.</text>
</comment>
<accession>A0A543FZS0</accession>
<name>A0A543FZS0_9FLAO</name>
<protein>
    <submittedName>
        <fullName evidence="1">Uncharacterized protein</fullName>
    </submittedName>
</protein>
<evidence type="ECO:0000313" key="2">
    <source>
        <dbReference type="Proteomes" id="UP000320773"/>
    </source>
</evidence>
<dbReference type="Proteomes" id="UP000320773">
    <property type="component" value="Unassembled WGS sequence"/>
</dbReference>
<organism evidence="1 2">
    <name type="scientific">Flavobacterium branchiophilum</name>
    <dbReference type="NCBI Taxonomy" id="55197"/>
    <lineage>
        <taxon>Bacteria</taxon>
        <taxon>Pseudomonadati</taxon>
        <taxon>Bacteroidota</taxon>
        <taxon>Flavobacteriia</taxon>
        <taxon>Flavobacteriales</taxon>
        <taxon>Flavobacteriaceae</taxon>
        <taxon>Flavobacterium</taxon>
    </lineage>
</organism>
<evidence type="ECO:0000313" key="1">
    <source>
        <dbReference type="EMBL" id="TQM39332.1"/>
    </source>
</evidence>